<evidence type="ECO:0000256" key="11">
    <source>
        <dbReference type="ARBA" id="ARBA00048865"/>
    </source>
</evidence>
<feature type="binding site" evidence="12">
    <location>
        <position position="91"/>
    </location>
    <ligand>
        <name>Mg(2+)</name>
        <dbReference type="ChEBI" id="CHEBI:18420"/>
        <label>2</label>
    </ligand>
</feature>
<dbReference type="EMBL" id="FNGP01000003">
    <property type="protein sequence ID" value="SDL49994.1"/>
    <property type="molecule type" value="Genomic_DNA"/>
</dbReference>
<dbReference type="GO" id="GO:0012505">
    <property type="term" value="C:endomembrane system"/>
    <property type="evidence" value="ECO:0007669"/>
    <property type="project" value="UniProtKB-SubCell"/>
</dbReference>
<feature type="binding site" evidence="12">
    <location>
        <position position="68"/>
    </location>
    <ligand>
        <name>Mg(2+)</name>
        <dbReference type="ChEBI" id="CHEBI:18420"/>
        <label>1</label>
    </ligand>
</feature>
<dbReference type="Pfam" id="PF01066">
    <property type="entry name" value="CDP-OH_P_transf"/>
    <property type="match status" value="1"/>
</dbReference>
<keyword evidence="7 12" id="KW-0472">Membrane</keyword>
<evidence type="ECO:0000313" key="13">
    <source>
        <dbReference type="EMBL" id="SDL49994.1"/>
    </source>
</evidence>
<evidence type="ECO:0000256" key="8">
    <source>
        <dbReference type="ARBA" id="ARBA00023935"/>
    </source>
</evidence>
<evidence type="ECO:0000256" key="10">
    <source>
        <dbReference type="ARBA" id="ARBA00033137"/>
    </source>
</evidence>
<comment type="pathway">
    <text evidence="2 12">Phospholipid metabolism; phosphatidylinositol phosphate biosynthesis.</text>
</comment>
<dbReference type="Gene3D" id="1.20.120.1760">
    <property type="match status" value="1"/>
</dbReference>
<sequence length="199" mass="20774">MLERFRTAQGRVLRPVATGLLRLGVPPDAVTWFGTLSVTTVALVCFPNGWLWQGALLVALFSVSDMLDGHMARALPDRDRRWGSFLDSTLDRVADAGILGGLAWFLVVRTGAWWGALAVAALVAAQLTSYVKARAEAVGASADVGLVTRADRVAIAVLGALLGGLGVPWAVEGAVLLLALGGGVTVAQRLAAVRAHLQA</sequence>
<dbReference type="STRING" id="686624.SAMN04488242_1681"/>
<dbReference type="AlphaFoldDB" id="A0A1G9KKF6"/>
<evidence type="ECO:0000256" key="5">
    <source>
        <dbReference type="ARBA" id="ARBA00022692"/>
    </source>
</evidence>
<dbReference type="InterPro" id="IPR043130">
    <property type="entry name" value="CDP-OH_PTrfase_TM_dom"/>
</dbReference>
<feature type="binding site" evidence="12">
    <location>
        <position position="69"/>
    </location>
    <ligand>
        <name>a CDP-1,2-diacyl-sn-glycerol</name>
        <dbReference type="ChEBI" id="CHEBI:58332"/>
    </ligand>
</feature>
<comment type="function">
    <text evidence="12">Catalyzes the conjugation of the 1'-hydroxyl group of D-myo-inositol-3-phosphate (also named L-myo-inositol-1-phosphate) with a lipid tail of cytidine diphosphate diacylglycerol (CDP-DAG), forming phosphatidylinositol phosphate (PIP) and CMP. PIP is a precursor of phosphatidylinositol (PI) which is an essential lipid required for cell wall formation.</text>
</comment>
<feature type="transmembrane region" description="Helical" evidence="12">
    <location>
        <begin position="113"/>
        <end position="131"/>
    </location>
</feature>
<feature type="transmembrane region" description="Helical" evidence="12">
    <location>
        <begin position="152"/>
        <end position="171"/>
    </location>
</feature>
<keyword evidence="12 13" id="KW-0808">Transferase</keyword>
<keyword evidence="12" id="KW-0444">Lipid biosynthesis</keyword>
<evidence type="ECO:0000256" key="2">
    <source>
        <dbReference type="ARBA" id="ARBA00004805"/>
    </source>
</evidence>
<dbReference type="GO" id="GO:0000287">
    <property type="term" value="F:magnesium ion binding"/>
    <property type="evidence" value="ECO:0007669"/>
    <property type="project" value="UniProtKB-UniRule"/>
</dbReference>
<dbReference type="OrthoDB" id="116551at2"/>
<dbReference type="HAMAP" id="MF_02241">
    <property type="entry name" value="PIP_synthase"/>
    <property type="match status" value="1"/>
</dbReference>
<keyword evidence="5 12" id="KW-0812">Transmembrane</keyword>
<dbReference type="GO" id="GO:0008654">
    <property type="term" value="P:phospholipid biosynthetic process"/>
    <property type="evidence" value="ECO:0007669"/>
    <property type="project" value="UniProtKB-UniRule"/>
</dbReference>
<evidence type="ECO:0000256" key="6">
    <source>
        <dbReference type="ARBA" id="ARBA00022989"/>
    </source>
</evidence>
<keyword evidence="12" id="KW-0479">Metal-binding</keyword>
<keyword evidence="12" id="KW-1208">Phospholipid metabolism</keyword>
<comment type="cofactor">
    <cofactor evidence="12">
        <name>Mg(2+)</name>
        <dbReference type="ChEBI" id="CHEBI:18420"/>
    </cofactor>
    <text evidence="12">Contains a di-nuclear catalytic Mg(2+) center.</text>
</comment>
<comment type="subcellular location">
    <subcellularLocation>
        <location evidence="12">Cell membrane</location>
        <topology evidence="12">Multi-pass membrane protein</topology>
    </subcellularLocation>
    <subcellularLocation>
        <location evidence="1">Endomembrane system</location>
        <topology evidence="1">Multi-pass membrane protein</topology>
    </subcellularLocation>
</comment>
<keyword evidence="12" id="KW-0460">Magnesium</keyword>
<dbReference type="UniPathway" id="UPA00220"/>
<protein>
    <recommendedName>
        <fullName evidence="9 12">Phosphatidylinositol phosphate synthase</fullName>
        <shortName evidence="12">PIP synthase</shortName>
        <ecNumber evidence="12">2.7.8.-</ecNumber>
    </recommendedName>
    <alternativeName>
        <fullName evidence="10 12">CDP-diacylglycerol--D-myo-inositol-3-phosphate 3-phosphatidyltransferase</fullName>
    </alternativeName>
</protein>
<feature type="active site" description="Proton acceptor" evidence="12">
    <location>
        <position position="91"/>
    </location>
</feature>
<comment type="similarity">
    <text evidence="3 12">Belongs to the CDP-alcohol phosphatidyltransferase class-I family.</text>
</comment>
<evidence type="ECO:0000256" key="4">
    <source>
        <dbReference type="ARBA" id="ARBA00011738"/>
    </source>
</evidence>
<keyword evidence="12" id="KW-0443">Lipid metabolism</keyword>
<feature type="transmembrane region" description="Helical" evidence="12">
    <location>
        <begin position="50"/>
        <end position="68"/>
    </location>
</feature>
<feature type="binding site" evidence="12">
    <location>
        <begin position="28"/>
        <end position="31"/>
    </location>
    <ligand>
        <name>a CDP-1,2-diacyl-sn-glycerol</name>
        <dbReference type="ChEBI" id="CHEBI:58332"/>
    </ligand>
</feature>
<dbReference type="GO" id="GO:0016780">
    <property type="term" value="F:phosphotransferase activity, for other substituted phosphate groups"/>
    <property type="evidence" value="ECO:0007669"/>
    <property type="project" value="UniProtKB-UniRule"/>
</dbReference>
<dbReference type="EC" id="2.7.8.-" evidence="12"/>
<feature type="binding site" evidence="12">
    <location>
        <position position="65"/>
    </location>
    <ligand>
        <name>Mg(2+)</name>
        <dbReference type="ChEBI" id="CHEBI:18420"/>
        <label>2</label>
    </ligand>
</feature>
<keyword evidence="6 12" id="KW-1133">Transmembrane helix</keyword>
<dbReference type="RefSeq" id="WP_093250991.1">
    <property type="nucleotide sequence ID" value="NZ_FNGP01000003.1"/>
</dbReference>
<evidence type="ECO:0000256" key="1">
    <source>
        <dbReference type="ARBA" id="ARBA00004127"/>
    </source>
</evidence>
<keyword evidence="12" id="KW-0594">Phospholipid biosynthesis</keyword>
<dbReference type="Proteomes" id="UP000199475">
    <property type="component" value="Unassembled WGS sequence"/>
</dbReference>
<dbReference type="InterPro" id="IPR044268">
    <property type="entry name" value="PIP_synthase_PgsA1"/>
</dbReference>
<dbReference type="GO" id="GO:0005886">
    <property type="term" value="C:plasma membrane"/>
    <property type="evidence" value="ECO:0007669"/>
    <property type="project" value="UniProtKB-SubCell"/>
</dbReference>
<dbReference type="InterPro" id="IPR000462">
    <property type="entry name" value="CDP-OH_P_trans"/>
</dbReference>
<name>A0A1G9KKF6_9ACTN</name>
<feature type="binding site" evidence="12">
    <location>
        <position position="87"/>
    </location>
    <ligand>
        <name>Mg(2+)</name>
        <dbReference type="ChEBI" id="CHEBI:18420"/>
        <label>1</label>
    </ligand>
</feature>
<gene>
    <name evidence="13" type="ORF">SAMN04488242_1681</name>
</gene>
<dbReference type="NCBIfam" id="NF045883">
    <property type="entry name" value="PIPSynth"/>
    <property type="match status" value="1"/>
</dbReference>
<feature type="binding site" evidence="12">
    <location>
        <position position="65"/>
    </location>
    <ligand>
        <name>Mg(2+)</name>
        <dbReference type="ChEBI" id="CHEBI:18420"/>
        <label>1</label>
    </ligand>
</feature>
<comment type="subunit">
    <text evidence="4 12">Homodimer.</text>
</comment>
<evidence type="ECO:0000256" key="12">
    <source>
        <dbReference type="HAMAP-Rule" id="MF_02241"/>
    </source>
</evidence>
<feature type="binding site" evidence="12">
    <location>
        <position position="73"/>
    </location>
    <ligand>
        <name>a CDP-1,2-diacyl-sn-glycerol</name>
        <dbReference type="ChEBI" id="CHEBI:58332"/>
    </ligand>
</feature>
<comment type="catalytic activity">
    <reaction evidence="11 12">
        <text>a CDP-1,2-diacyl-sn-glycerol + 1D-myo-inositol 3-phosphate = a 1,2-diacyl-sn-glycero-3-phospho-(1D-myo-inositol-3-phosphate) + CMP + H(+)</text>
        <dbReference type="Rhea" id="RHEA:60504"/>
        <dbReference type="ChEBI" id="CHEBI:15378"/>
        <dbReference type="ChEBI" id="CHEBI:58088"/>
        <dbReference type="ChEBI" id="CHEBI:58332"/>
        <dbReference type="ChEBI" id="CHEBI:58401"/>
        <dbReference type="ChEBI" id="CHEBI:60377"/>
    </reaction>
</comment>
<comment type="catalytic activity">
    <reaction evidence="8 12">
        <text>1,2-di-(9Z-octadecenoyl)-sn-glycero-3-cytidine-5'-diphosphate + 1D-myo-inositol 3-phosphate = 1,2-di-(9Z-octadecenoyl)-sn-glycero-3-phospho-(1D-myo-inositol-3-phosphate) + CMP + H(+)</text>
        <dbReference type="Rhea" id="RHEA:61216"/>
        <dbReference type="ChEBI" id="CHEBI:15378"/>
        <dbReference type="ChEBI" id="CHEBI:58401"/>
        <dbReference type="ChEBI" id="CHEBI:60377"/>
        <dbReference type="ChEBI" id="CHEBI:85356"/>
        <dbReference type="ChEBI" id="CHEBI:144472"/>
    </reaction>
</comment>
<organism evidence="13 14">
    <name type="scientific">Tessaracoccus oleiagri</name>
    <dbReference type="NCBI Taxonomy" id="686624"/>
    <lineage>
        <taxon>Bacteria</taxon>
        <taxon>Bacillati</taxon>
        <taxon>Actinomycetota</taxon>
        <taxon>Actinomycetes</taxon>
        <taxon>Propionibacteriales</taxon>
        <taxon>Propionibacteriaceae</taxon>
        <taxon>Tessaracoccus</taxon>
    </lineage>
</organism>
<keyword evidence="12" id="KW-1003">Cell membrane</keyword>
<comment type="caution">
    <text evidence="12">Lacks conserved residue(s) required for the propagation of feature annotation.</text>
</comment>
<feature type="binding site" evidence="12">
    <location>
        <position position="87"/>
    </location>
    <ligand>
        <name>Mg(2+)</name>
        <dbReference type="ChEBI" id="CHEBI:18420"/>
        <label>2</label>
    </ligand>
</feature>
<proteinExistence type="inferred from homology"/>
<evidence type="ECO:0000256" key="7">
    <source>
        <dbReference type="ARBA" id="ARBA00023136"/>
    </source>
</evidence>
<evidence type="ECO:0000256" key="3">
    <source>
        <dbReference type="ARBA" id="ARBA00010441"/>
    </source>
</evidence>
<accession>A0A1G9KKF6</accession>
<reference evidence="13 14" key="1">
    <citation type="submission" date="2016-10" db="EMBL/GenBank/DDBJ databases">
        <authorList>
            <person name="de Groot N.N."/>
        </authorList>
    </citation>
    <scope>NUCLEOTIDE SEQUENCE [LARGE SCALE GENOMIC DNA]</scope>
    <source>
        <strain evidence="13 14">CGMCC 1.9159</strain>
    </source>
</reference>
<keyword evidence="14" id="KW-1185">Reference proteome</keyword>
<evidence type="ECO:0000256" key="9">
    <source>
        <dbReference type="ARBA" id="ARBA00024082"/>
    </source>
</evidence>
<evidence type="ECO:0000313" key="14">
    <source>
        <dbReference type="Proteomes" id="UP000199475"/>
    </source>
</evidence>